<proteinExistence type="inferred from homology"/>
<keyword evidence="18" id="KW-1185">Reference proteome</keyword>
<evidence type="ECO:0000256" key="12">
    <source>
        <dbReference type="ARBA" id="ARBA00023209"/>
    </source>
</evidence>
<dbReference type="AlphaFoldDB" id="A0A316E8G8"/>
<evidence type="ECO:0000256" key="13">
    <source>
        <dbReference type="ARBA" id="ARBA00023264"/>
    </source>
</evidence>
<sequence>MNEIKRHIPNALTCGNLICGIFGIIQVFEGNLTTASMLIGAALIFDWLDGFIARLLHVTSPIGKELDSLADMVTFGVLPALIMLKLIENSCTSGTCTVGLFGFYKPYIALALAVFSALRLAMFNVDTRQSHSFIGVPTPANGMVVASFPLILAYNPEYSPYILNFNVLVIYSIIMSYLLVAELPLFALKFKNFSWAENQIKYIFLILSVLLLILLKFVAVPLIIFLYILISIVQNLLKKE</sequence>
<organism evidence="17 18">
    <name type="scientific">Arcicella aurantiaca</name>
    <dbReference type="NCBI Taxonomy" id="591202"/>
    <lineage>
        <taxon>Bacteria</taxon>
        <taxon>Pseudomonadati</taxon>
        <taxon>Bacteroidota</taxon>
        <taxon>Cytophagia</taxon>
        <taxon>Cytophagales</taxon>
        <taxon>Flectobacillaceae</taxon>
        <taxon>Arcicella</taxon>
    </lineage>
</organism>
<comment type="caution">
    <text evidence="17">The sequence shown here is derived from an EMBL/GenBank/DDBJ whole genome shotgun (WGS) entry which is preliminary data.</text>
</comment>
<feature type="transmembrane region" description="Helical" evidence="16">
    <location>
        <begin position="68"/>
        <end position="87"/>
    </location>
</feature>
<dbReference type="RefSeq" id="WP_109742907.1">
    <property type="nucleotide sequence ID" value="NZ_QGGO01000010.1"/>
</dbReference>
<evidence type="ECO:0000256" key="3">
    <source>
        <dbReference type="ARBA" id="ARBA00010441"/>
    </source>
</evidence>
<dbReference type="InterPro" id="IPR050324">
    <property type="entry name" value="CDP-alcohol_PTase-I"/>
</dbReference>
<dbReference type="GO" id="GO:0008654">
    <property type="term" value="P:phospholipid biosynthetic process"/>
    <property type="evidence" value="ECO:0007669"/>
    <property type="project" value="UniProtKB-KW"/>
</dbReference>
<evidence type="ECO:0000256" key="11">
    <source>
        <dbReference type="ARBA" id="ARBA00023136"/>
    </source>
</evidence>
<evidence type="ECO:0000256" key="6">
    <source>
        <dbReference type="ARBA" id="ARBA00022516"/>
    </source>
</evidence>
<dbReference type="InterPro" id="IPR043130">
    <property type="entry name" value="CDP-OH_PTrfase_TM_dom"/>
</dbReference>
<feature type="transmembrane region" description="Helical" evidence="16">
    <location>
        <begin position="107"/>
        <end position="125"/>
    </location>
</feature>
<keyword evidence="11 16" id="KW-0472">Membrane</keyword>
<dbReference type="EMBL" id="QGGO01000010">
    <property type="protein sequence ID" value="PWK26655.1"/>
    <property type="molecule type" value="Genomic_DNA"/>
</dbReference>
<evidence type="ECO:0000256" key="10">
    <source>
        <dbReference type="ARBA" id="ARBA00023098"/>
    </source>
</evidence>
<evidence type="ECO:0000256" key="4">
    <source>
        <dbReference type="ARBA" id="ARBA00013174"/>
    </source>
</evidence>
<dbReference type="Proteomes" id="UP000245489">
    <property type="component" value="Unassembled WGS sequence"/>
</dbReference>
<evidence type="ECO:0000256" key="1">
    <source>
        <dbReference type="ARBA" id="ARBA00000287"/>
    </source>
</evidence>
<name>A0A316E8G8_9BACT</name>
<dbReference type="GO" id="GO:0003882">
    <property type="term" value="F:CDP-diacylglycerol-serine O-phosphatidyltransferase activity"/>
    <property type="evidence" value="ECO:0007669"/>
    <property type="project" value="UniProtKB-EC"/>
</dbReference>
<dbReference type="EC" id="2.7.8.8" evidence="4"/>
<keyword evidence="12" id="KW-0594">Phospholipid biosynthesis</keyword>
<reference evidence="17 18" key="1">
    <citation type="submission" date="2018-05" db="EMBL/GenBank/DDBJ databases">
        <title>Genomic Encyclopedia of Archaeal and Bacterial Type Strains, Phase II (KMG-II): from individual species to whole genera.</title>
        <authorList>
            <person name="Goeker M."/>
        </authorList>
    </citation>
    <scope>NUCLEOTIDE SEQUENCE [LARGE SCALE GENOMIC DNA]</scope>
    <source>
        <strain evidence="17 18">DSM 22214</strain>
    </source>
</reference>
<dbReference type="Pfam" id="PF01066">
    <property type="entry name" value="CDP-OH_P_transf"/>
    <property type="match status" value="1"/>
</dbReference>
<dbReference type="PANTHER" id="PTHR14269:SF61">
    <property type="entry name" value="CDP-DIACYLGLYCEROL--SERINE O-PHOSPHATIDYLTRANSFERASE"/>
    <property type="match status" value="1"/>
</dbReference>
<keyword evidence="6" id="KW-0444">Lipid biosynthesis</keyword>
<evidence type="ECO:0000313" key="18">
    <source>
        <dbReference type="Proteomes" id="UP000245489"/>
    </source>
</evidence>
<keyword evidence="7 15" id="KW-0808">Transferase</keyword>
<feature type="transmembrane region" description="Helical" evidence="16">
    <location>
        <begin position="161"/>
        <end position="181"/>
    </location>
</feature>
<evidence type="ECO:0000256" key="16">
    <source>
        <dbReference type="SAM" id="Phobius"/>
    </source>
</evidence>
<feature type="transmembrane region" description="Helical" evidence="16">
    <location>
        <begin position="132"/>
        <end position="155"/>
    </location>
</feature>
<evidence type="ECO:0000256" key="8">
    <source>
        <dbReference type="ARBA" id="ARBA00022692"/>
    </source>
</evidence>
<evidence type="ECO:0000256" key="5">
    <source>
        <dbReference type="ARBA" id="ARBA00017171"/>
    </source>
</evidence>
<dbReference type="InterPro" id="IPR048254">
    <property type="entry name" value="CDP_ALCOHOL_P_TRANSF_CS"/>
</dbReference>
<evidence type="ECO:0000256" key="15">
    <source>
        <dbReference type="RuleBase" id="RU003750"/>
    </source>
</evidence>
<dbReference type="GO" id="GO:0012505">
    <property type="term" value="C:endomembrane system"/>
    <property type="evidence" value="ECO:0007669"/>
    <property type="project" value="UniProtKB-SubCell"/>
</dbReference>
<evidence type="ECO:0000313" key="17">
    <source>
        <dbReference type="EMBL" id="PWK26655.1"/>
    </source>
</evidence>
<accession>A0A316E8G8</accession>
<evidence type="ECO:0000256" key="9">
    <source>
        <dbReference type="ARBA" id="ARBA00022989"/>
    </source>
</evidence>
<dbReference type="InterPro" id="IPR004533">
    <property type="entry name" value="CDP-diaglyc--ser_O-PTrfase"/>
</dbReference>
<keyword evidence="9 16" id="KW-1133">Transmembrane helix</keyword>
<evidence type="ECO:0000256" key="14">
    <source>
        <dbReference type="ARBA" id="ARBA00032361"/>
    </source>
</evidence>
<evidence type="ECO:0000256" key="2">
    <source>
        <dbReference type="ARBA" id="ARBA00004127"/>
    </source>
</evidence>
<protein>
    <recommendedName>
        <fullName evidence="5">CDP-diacylglycerol--serine O-phosphatidyltransferase</fullName>
        <ecNumber evidence="4">2.7.8.8</ecNumber>
    </recommendedName>
    <alternativeName>
        <fullName evidence="14">Phosphatidylserine synthase</fullName>
    </alternativeName>
</protein>
<keyword evidence="13" id="KW-1208">Phospholipid metabolism</keyword>
<dbReference type="GO" id="GO:0016020">
    <property type="term" value="C:membrane"/>
    <property type="evidence" value="ECO:0007669"/>
    <property type="project" value="InterPro"/>
</dbReference>
<dbReference type="OrthoDB" id="9777147at2"/>
<feature type="transmembrane region" description="Helical" evidence="16">
    <location>
        <begin position="202"/>
        <end position="230"/>
    </location>
</feature>
<feature type="transmembrane region" description="Helical" evidence="16">
    <location>
        <begin position="7"/>
        <end position="28"/>
    </location>
</feature>
<keyword evidence="10" id="KW-0443">Lipid metabolism</keyword>
<comment type="subcellular location">
    <subcellularLocation>
        <location evidence="2">Endomembrane system</location>
        <topology evidence="2">Multi-pass membrane protein</topology>
    </subcellularLocation>
</comment>
<keyword evidence="8 16" id="KW-0812">Transmembrane</keyword>
<dbReference type="Gene3D" id="1.20.120.1760">
    <property type="match status" value="1"/>
</dbReference>
<comment type="similarity">
    <text evidence="3 15">Belongs to the CDP-alcohol phosphatidyltransferase class-I family.</text>
</comment>
<dbReference type="PANTHER" id="PTHR14269">
    <property type="entry name" value="CDP-DIACYLGLYCEROL--GLYCEROL-3-PHOSPHATE 3-PHOSPHATIDYLTRANSFERASE-RELATED"/>
    <property type="match status" value="1"/>
</dbReference>
<dbReference type="PROSITE" id="PS00379">
    <property type="entry name" value="CDP_ALCOHOL_P_TRANSF"/>
    <property type="match status" value="1"/>
</dbReference>
<evidence type="ECO:0000256" key="7">
    <source>
        <dbReference type="ARBA" id="ARBA00022679"/>
    </source>
</evidence>
<comment type="catalytic activity">
    <reaction evidence="1">
        <text>a CDP-1,2-diacyl-sn-glycerol + L-serine = a 1,2-diacyl-sn-glycero-3-phospho-L-serine + CMP + H(+)</text>
        <dbReference type="Rhea" id="RHEA:16913"/>
        <dbReference type="ChEBI" id="CHEBI:15378"/>
        <dbReference type="ChEBI" id="CHEBI:33384"/>
        <dbReference type="ChEBI" id="CHEBI:57262"/>
        <dbReference type="ChEBI" id="CHEBI:58332"/>
        <dbReference type="ChEBI" id="CHEBI:60377"/>
        <dbReference type="EC" id="2.7.8.8"/>
    </reaction>
</comment>
<dbReference type="NCBIfam" id="TIGR00473">
    <property type="entry name" value="pssA"/>
    <property type="match status" value="1"/>
</dbReference>
<gene>
    <name evidence="17" type="ORF">LV89_02164</name>
</gene>
<dbReference type="InterPro" id="IPR000462">
    <property type="entry name" value="CDP-OH_P_trans"/>
</dbReference>